<name>A0A1I4RHM8_9GAMM</name>
<reference evidence="2" key="1">
    <citation type="submission" date="2016-10" db="EMBL/GenBank/DDBJ databases">
        <authorList>
            <person name="Varghese N."/>
            <person name="Submissions S."/>
        </authorList>
    </citation>
    <scope>NUCLEOTIDE SEQUENCE [LARGE SCALE GENOMIC DNA]</scope>
    <source>
        <strain evidence="2">DSM 24213</strain>
    </source>
</reference>
<dbReference type="RefSeq" id="WP_093475174.1">
    <property type="nucleotide sequence ID" value="NZ_FOUI01000007.1"/>
</dbReference>
<dbReference type="Proteomes" id="UP000243629">
    <property type="component" value="Unassembled WGS sequence"/>
</dbReference>
<proteinExistence type="predicted"/>
<dbReference type="OrthoDB" id="9180414at2"/>
<dbReference type="EMBL" id="FOUI01000007">
    <property type="protein sequence ID" value="SFM51725.1"/>
    <property type="molecule type" value="Genomic_DNA"/>
</dbReference>
<dbReference type="AlphaFoldDB" id="A0A1I4RHM8"/>
<evidence type="ECO:0008006" key="3">
    <source>
        <dbReference type="Google" id="ProtNLM"/>
    </source>
</evidence>
<keyword evidence="2" id="KW-1185">Reference proteome</keyword>
<sequence>MKPLNITVEDHAVPQLITSALEAYEIGRTSPRKKEDKLETFGLLWGYMTPERGNRPPRIIVTTATVETSALVTKGSAKPDLGSLRMKMEFVTRYWPHLEVVGTFHSHPYDSLSEAREYKGWQASSPETVGPNQGDTVFWPWLHEELFLNNPYLGHLIISVTALQKTGWALPKAIEGDSGFELSLGKRKIWITSYASEAIEYEDGPGAQMMDALPVLDIPSMTHRAIEGNFAQASD</sequence>
<evidence type="ECO:0000313" key="2">
    <source>
        <dbReference type="Proteomes" id="UP000243629"/>
    </source>
</evidence>
<accession>A0A1I4RHM8</accession>
<organism evidence="1 2">
    <name type="scientific">Halopseudomonas yangmingensis</name>
    <dbReference type="NCBI Taxonomy" id="1720063"/>
    <lineage>
        <taxon>Bacteria</taxon>
        <taxon>Pseudomonadati</taxon>
        <taxon>Pseudomonadota</taxon>
        <taxon>Gammaproteobacteria</taxon>
        <taxon>Pseudomonadales</taxon>
        <taxon>Pseudomonadaceae</taxon>
        <taxon>Halopseudomonas</taxon>
    </lineage>
</organism>
<protein>
    <recommendedName>
        <fullName evidence="3">JAB domain-containing protein</fullName>
    </recommendedName>
</protein>
<gene>
    <name evidence="1" type="ORF">SAMN05216217_1072</name>
</gene>
<evidence type="ECO:0000313" key="1">
    <source>
        <dbReference type="EMBL" id="SFM51725.1"/>
    </source>
</evidence>